<dbReference type="InterPro" id="IPR000836">
    <property type="entry name" value="PRTase_dom"/>
</dbReference>
<evidence type="ECO:0000313" key="2">
    <source>
        <dbReference type="EMBL" id="GEM39989.1"/>
    </source>
</evidence>
<protein>
    <submittedName>
        <fullName evidence="2">Uncharacterized protein</fullName>
    </submittedName>
</protein>
<dbReference type="CDD" id="cd06223">
    <property type="entry name" value="PRTases_typeI"/>
    <property type="match status" value="1"/>
</dbReference>
<keyword evidence="3" id="KW-1185">Reference proteome</keyword>
<dbReference type="EMBL" id="BJXA01000031">
    <property type="protein sequence ID" value="GEM39989.1"/>
    <property type="molecule type" value="Genomic_DNA"/>
</dbReference>
<sequence length="180" mass="19586">MDYSALPSDHTDRRAYLRTLFLDRHDAGRRLADRLQAFRGPDVVVLGVPRGGVPVAYEIAARLRLPLDTIIVNKLRVPYRPELAFGAIGEADTRIIDEVVVRSTFLSPEEPIPNHTNAADCPGGPHGFGDTARRRSSVGARRWSSTTASPPASPPKRPAAPPTVAARSGLSWPSRSRHIA</sequence>
<feature type="compositionally biased region" description="Pro residues" evidence="1">
    <location>
        <begin position="151"/>
        <end position="161"/>
    </location>
</feature>
<evidence type="ECO:0000256" key="1">
    <source>
        <dbReference type="SAM" id="MobiDB-lite"/>
    </source>
</evidence>
<dbReference type="Gene3D" id="3.40.50.2020">
    <property type="match status" value="1"/>
</dbReference>
<feature type="region of interest" description="Disordered" evidence="1">
    <location>
        <begin position="107"/>
        <end position="180"/>
    </location>
</feature>
<name>A0A511MHD5_9NOCA</name>
<organism evidence="2 3">
    <name type="scientific">Nocardia ninae NBRC 108245</name>
    <dbReference type="NCBI Taxonomy" id="1210091"/>
    <lineage>
        <taxon>Bacteria</taxon>
        <taxon>Bacillati</taxon>
        <taxon>Actinomycetota</taxon>
        <taxon>Actinomycetes</taxon>
        <taxon>Mycobacteriales</taxon>
        <taxon>Nocardiaceae</taxon>
        <taxon>Nocardia</taxon>
    </lineage>
</organism>
<reference evidence="2 3" key="1">
    <citation type="submission" date="2019-07" db="EMBL/GenBank/DDBJ databases">
        <title>Whole genome shotgun sequence of Nocardia ninae NBRC 108245.</title>
        <authorList>
            <person name="Hosoyama A."/>
            <person name="Uohara A."/>
            <person name="Ohji S."/>
            <person name="Ichikawa N."/>
        </authorList>
    </citation>
    <scope>NUCLEOTIDE SEQUENCE [LARGE SCALE GENOMIC DNA]</scope>
    <source>
        <strain evidence="2 3">NBRC 108245</strain>
    </source>
</reference>
<dbReference type="InterPro" id="IPR029057">
    <property type="entry name" value="PRTase-like"/>
</dbReference>
<evidence type="ECO:0000313" key="3">
    <source>
        <dbReference type="Proteomes" id="UP000321424"/>
    </source>
</evidence>
<dbReference type="AlphaFoldDB" id="A0A511MHD5"/>
<dbReference type="SUPFAM" id="SSF53271">
    <property type="entry name" value="PRTase-like"/>
    <property type="match status" value="1"/>
</dbReference>
<proteinExistence type="predicted"/>
<dbReference type="Proteomes" id="UP000321424">
    <property type="component" value="Unassembled WGS sequence"/>
</dbReference>
<comment type="caution">
    <text evidence="2">The sequence shown here is derived from an EMBL/GenBank/DDBJ whole genome shotgun (WGS) entry which is preliminary data.</text>
</comment>
<gene>
    <name evidence="2" type="ORF">NN4_45080</name>
</gene>
<dbReference type="OrthoDB" id="9810066at2"/>
<dbReference type="RefSeq" id="WP_147134632.1">
    <property type="nucleotide sequence ID" value="NZ_BJXA01000031.1"/>
</dbReference>
<accession>A0A511MHD5</accession>